<accession>A0A0D3FSU3</accession>
<dbReference type="Gramene" id="OBART04G03520.1">
    <property type="protein sequence ID" value="OBART04G03520.1"/>
    <property type="gene ID" value="OBART04G03520"/>
</dbReference>
<evidence type="ECO:0000313" key="2">
    <source>
        <dbReference type="Proteomes" id="UP000026960"/>
    </source>
</evidence>
<proteinExistence type="predicted"/>
<reference evidence="1" key="2">
    <citation type="submission" date="2015-03" db="UniProtKB">
        <authorList>
            <consortium name="EnsemblPlants"/>
        </authorList>
    </citation>
    <scope>IDENTIFICATION</scope>
</reference>
<protein>
    <submittedName>
        <fullName evidence="1">Uncharacterized protein</fullName>
    </submittedName>
</protein>
<organism evidence="1">
    <name type="scientific">Oryza barthii</name>
    <dbReference type="NCBI Taxonomy" id="65489"/>
    <lineage>
        <taxon>Eukaryota</taxon>
        <taxon>Viridiplantae</taxon>
        <taxon>Streptophyta</taxon>
        <taxon>Embryophyta</taxon>
        <taxon>Tracheophyta</taxon>
        <taxon>Spermatophyta</taxon>
        <taxon>Magnoliopsida</taxon>
        <taxon>Liliopsida</taxon>
        <taxon>Poales</taxon>
        <taxon>Poaceae</taxon>
        <taxon>BOP clade</taxon>
        <taxon>Oryzoideae</taxon>
        <taxon>Oryzeae</taxon>
        <taxon>Oryzinae</taxon>
        <taxon>Oryza</taxon>
    </lineage>
</organism>
<keyword evidence="2" id="KW-1185">Reference proteome</keyword>
<dbReference type="PaxDb" id="65489-OBART04G03520.1"/>
<name>A0A0D3FSU3_9ORYZ</name>
<reference evidence="1" key="1">
    <citation type="journal article" date="2009" name="Rice">
        <title>De Novo Next Generation Sequencing of Plant Genomes.</title>
        <authorList>
            <person name="Rounsley S."/>
            <person name="Marri P.R."/>
            <person name="Yu Y."/>
            <person name="He R."/>
            <person name="Sisneros N."/>
            <person name="Goicoechea J.L."/>
            <person name="Lee S.J."/>
            <person name="Angelova A."/>
            <person name="Kudrna D."/>
            <person name="Luo M."/>
            <person name="Affourtit J."/>
            <person name="Desany B."/>
            <person name="Knight J."/>
            <person name="Niazi F."/>
            <person name="Egholm M."/>
            <person name="Wing R.A."/>
        </authorList>
    </citation>
    <scope>NUCLEOTIDE SEQUENCE [LARGE SCALE GENOMIC DNA]</scope>
    <source>
        <strain evidence="1">cv. IRGC 105608</strain>
    </source>
</reference>
<dbReference type="AlphaFoldDB" id="A0A0D3FSU3"/>
<sequence>MGVVDGVDSLVGSCSGQALQYVSAMADDSLVGLDSFHVMAWAITGYVFHSTFTIAPGAARWPGQRWEREEIEERLNIR</sequence>
<evidence type="ECO:0000313" key="1">
    <source>
        <dbReference type="EnsemblPlants" id="OBART04G03520.1"/>
    </source>
</evidence>
<dbReference type="HOGENOM" id="CLU_2625850_0_0_1"/>
<dbReference type="EnsemblPlants" id="OBART04G03520.1">
    <property type="protein sequence ID" value="OBART04G03520.1"/>
    <property type="gene ID" value="OBART04G03520"/>
</dbReference>
<dbReference type="Proteomes" id="UP000026960">
    <property type="component" value="Chromosome 4"/>
</dbReference>